<proteinExistence type="predicted"/>
<dbReference type="PROSITE" id="PS51707">
    <property type="entry name" value="CYTH"/>
    <property type="match status" value="1"/>
</dbReference>
<dbReference type="CDD" id="cd07761">
    <property type="entry name" value="CYTH-like_CthTTM-like"/>
    <property type="match status" value="1"/>
</dbReference>
<comment type="caution">
    <text evidence="2">The sequence shown here is derived from an EMBL/GenBank/DDBJ whole genome shotgun (WGS) entry which is preliminary data.</text>
</comment>
<evidence type="ECO:0000313" key="3">
    <source>
        <dbReference type="Proteomes" id="UP000822142"/>
    </source>
</evidence>
<dbReference type="InterPro" id="IPR023577">
    <property type="entry name" value="CYTH_domain"/>
</dbReference>
<dbReference type="SUPFAM" id="SSF55154">
    <property type="entry name" value="CYTH-like phosphatases"/>
    <property type="match status" value="1"/>
</dbReference>
<dbReference type="PANTHER" id="PTHR40114:SF1">
    <property type="entry name" value="SLR0698 PROTEIN"/>
    <property type="match status" value="1"/>
</dbReference>
<evidence type="ECO:0000313" key="2">
    <source>
        <dbReference type="EMBL" id="NSJ84689.1"/>
    </source>
</evidence>
<dbReference type="PANTHER" id="PTHR40114">
    <property type="entry name" value="SLR0698 PROTEIN"/>
    <property type="match status" value="1"/>
</dbReference>
<organism evidence="2 3">
    <name type="scientific">Blautia hansenii</name>
    <name type="common">Ruminococcus hansenii</name>
    <dbReference type="NCBI Taxonomy" id="1322"/>
    <lineage>
        <taxon>Bacteria</taxon>
        <taxon>Bacillati</taxon>
        <taxon>Bacillota</taxon>
        <taxon>Clostridia</taxon>
        <taxon>Lachnospirales</taxon>
        <taxon>Lachnospiraceae</taxon>
        <taxon>Blautia</taxon>
    </lineage>
</organism>
<reference evidence="2 3" key="1">
    <citation type="journal article" date="2020" name="Cell Host Microbe">
        <title>Functional and Genomic Variation between Human-Derived Isolates of Lachnospiraceae Reveals Inter- and Intra-Species Diversity.</title>
        <authorList>
            <person name="Sorbara M.T."/>
            <person name="Littmann E.R."/>
            <person name="Fontana E."/>
            <person name="Moody T.U."/>
            <person name="Kohout C.E."/>
            <person name="Gjonbalaj M."/>
            <person name="Eaton V."/>
            <person name="Seok R."/>
            <person name="Leiner I.M."/>
            <person name="Pamer E.G."/>
        </authorList>
    </citation>
    <scope>NUCLEOTIDE SEQUENCE [LARGE SCALE GENOMIC DNA]</scope>
    <source>
        <strain evidence="2 3">MSK.15.26</strain>
    </source>
</reference>
<dbReference type="Pfam" id="PF01928">
    <property type="entry name" value="CYTH"/>
    <property type="match status" value="1"/>
</dbReference>
<keyword evidence="3" id="KW-1185">Reference proteome</keyword>
<dbReference type="SMART" id="SM01118">
    <property type="entry name" value="CYTH"/>
    <property type="match status" value="1"/>
</dbReference>
<gene>
    <name evidence="2" type="ORF">G5A70_00500</name>
</gene>
<sequence>MEIERKYLIHQLPKELETFPSRKIQQAYLCVNPVVRIRRQNDDYYLTYKGKGMMVREEYNLPLTKEAYQHLKEKADGLVLSKTRYLLPLPNDLTIELDVFDAPYEGLWLAEVEFPTEDEANAFVPPAWFGEDVTFSSAYHNSTLSSGKKRG</sequence>
<dbReference type="Proteomes" id="UP000822142">
    <property type="component" value="Unassembled WGS sequence"/>
</dbReference>
<dbReference type="EMBL" id="JAAITA010000001">
    <property type="protein sequence ID" value="NSJ84689.1"/>
    <property type="molecule type" value="Genomic_DNA"/>
</dbReference>
<dbReference type="PIRSF" id="PIRSF016487">
    <property type="entry name" value="CYTH_UCP016487"/>
    <property type="match status" value="1"/>
</dbReference>
<feature type="domain" description="CYTH" evidence="1">
    <location>
        <begin position="1"/>
        <end position="151"/>
    </location>
</feature>
<dbReference type="InterPro" id="IPR033469">
    <property type="entry name" value="CYTH-like_dom_sf"/>
</dbReference>
<evidence type="ECO:0000259" key="1">
    <source>
        <dbReference type="PROSITE" id="PS51707"/>
    </source>
</evidence>
<dbReference type="InterPro" id="IPR012042">
    <property type="entry name" value="NeuTTM/CthTTM-like"/>
</dbReference>
<name>A0ABX2I347_BLAHA</name>
<dbReference type="RefSeq" id="WP_173747170.1">
    <property type="nucleotide sequence ID" value="NZ_JAAITA010000001.1"/>
</dbReference>
<protein>
    <submittedName>
        <fullName evidence="2">CYTH domain-containing protein</fullName>
    </submittedName>
</protein>
<dbReference type="Gene3D" id="2.40.320.10">
    <property type="entry name" value="Hypothetical Protein Pfu-838710-001"/>
    <property type="match status" value="1"/>
</dbReference>
<accession>A0ABX2I347</accession>